<reference evidence="1 2" key="1">
    <citation type="submission" date="2016-09" db="EMBL/GenBank/DDBJ databases">
        <authorList>
            <person name="Doonan J."/>
            <person name="Pachebat J.A."/>
            <person name="Golyshin P.N."/>
            <person name="Denman S."/>
            <person name="Mcdonald J.E."/>
        </authorList>
    </citation>
    <scope>NUCLEOTIDE SEQUENCE [LARGE SCALE GENOMIC DNA]</scope>
    <source>
        <strain evidence="1 2">NCPPB 3934</strain>
    </source>
</reference>
<dbReference type="RefSeq" id="WP_121575051.1">
    <property type="nucleotide sequence ID" value="NZ_MJLZ01000020.1"/>
</dbReference>
<dbReference type="AlphaFoldDB" id="A0A421DNJ8"/>
<proteinExistence type="predicted"/>
<name>A0A421DNJ8_9GAMM</name>
<accession>A0A421DNJ8</accession>
<organism evidence="1 2">
    <name type="scientific">Brenneria alni</name>
    <dbReference type="NCBI Taxonomy" id="71656"/>
    <lineage>
        <taxon>Bacteria</taxon>
        <taxon>Pseudomonadati</taxon>
        <taxon>Pseudomonadota</taxon>
        <taxon>Gammaproteobacteria</taxon>
        <taxon>Enterobacterales</taxon>
        <taxon>Pectobacteriaceae</taxon>
        <taxon>Brenneria</taxon>
    </lineage>
</organism>
<gene>
    <name evidence="1" type="ORF">BIY29_10030</name>
</gene>
<keyword evidence="2" id="KW-1185">Reference proteome</keyword>
<evidence type="ECO:0000313" key="2">
    <source>
        <dbReference type="Proteomes" id="UP000285648"/>
    </source>
</evidence>
<dbReference type="Proteomes" id="UP000285648">
    <property type="component" value="Unassembled WGS sequence"/>
</dbReference>
<dbReference type="OrthoDB" id="6556189at2"/>
<sequence>MSATIVNTRNDLYGLTTQKLTLRKSMDERALSLIEATSDLCVTAYHERNGTDTAVSLAERMATVEILIEQYRFAGMDTLIEVAKQRQLQALAEKLGVEYVE</sequence>
<comment type="caution">
    <text evidence="1">The sequence shown here is derived from an EMBL/GenBank/DDBJ whole genome shotgun (WGS) entry which is preliminary data.</text>
</comment>
<dbReference type="EMBL" id="MJLZ01000020">
    <property type="protein sequence ID" value="RLM23631.1"/>
    <property type="molecule type" value="Genomic_DNA"/>
</dbReference>
<evidence type="ECO:0000313" key="1">
    <source>
        <dbReference type="EMBL" id="RLM23631.1"/>
    </source>
</evidence>
<protein>
    <submittedName>
        <fullName evidence="1">Uncharacterized protein</fullName>
    </submittedName>
</protein>